<comment type="caution">
    <text evidence="1">The sequence shown here is derived from an EMBL/GenBank/DDBJ whole genome shotgun (WGS) entry which is preliminary data.</text>
</comment>
<dbReference type="RefSeq" id="WP_075866919.1">
    <property type="nucleotide sequence ID" value="NZ_JAKNCJ010000001.1"/>
</dbReference>
<dbReference type="Proteomes" id="UP001203761">
    <property type="component" value="Unassembled WGS sequence"/>
</dbReference>
<evidence type="ECO:0000313" key="1">
    <source>
        <dbReference type="EMBL" id="MCL6422248.1"/>
    </source>
</evidence>
<protein>
    <submittedName>
        <fullName evidence="1">Helix-turn-helix domain-containing protein</fullName>
    </submittedName>
</protein>
<sequence>MNASTRAELLDGYASGVPVRLLAERFGVHRSTVREIAAKAKISPRRRSLSERDAQEATRLYTDGMTLVEVAARLGVGDEAVRAAVVACGGTIRPRGRRAM</sequence>
<keyword evidence="2" id="KW-1185">Reference proteome</keyword>
<gene>
    <name evidence="1" type="ORF">Bequi_02395</name>
</gene>
<organism evidence="1 2">
    <name type="scientific">Brachybacterium equifaecis</name>
    <dbReference type="NCBI Taxonomy" id="2910770"/>
    <lineage>
        <taxon>Bacteria</taxon>
        <taxon>Bacillati</taxon>
        <taxon>Actinomycetota</taxon>
        <taxon>Actinomycetes</taxon>
        <taxon>Micrococcales</taxon>
        <taxon>Dermabacteraceae</taxon>
        <taxon>Brachybacterium</taxon>
    </lineage>
</organism>
<dbReference type="Gene3D" id="1.10.10.60">
    <property type="entry name" value="Homeodomain-like"/>
    <property type="match status" value="1"/>
</dbReference>
<reference evidence="1" key="1">
    <citation type="submission" date="2022-02" db="EMBL/GenBank/DDBJ databases">
        <authorList>
            <person name="Lee M."/>
            <person name="Kim S.-J."/>
            <person name="Jung M.-Y."/>
        </authorList>
    </citation>
    <scope>NUCLEOTIDE SEQUENCE</scope>
    <source>
        <strain evidence="1">JHP9</strain>
    </source>
</reference>
<proteinExistence type="predicted"/>
<dbReference type="EMBL" id="JAKNCJ010000001">
    <property type="protein sequence ID" value="MCL6422248.1"/>
    <property type="molecule type" value="Genomic_DNA"/>
</dbReference>
<evidence type="ECO:0000313" key="2">
    <source>
        <dbReference type="Proteomes" id="UP001203761"/>
    </source>
</evidence>
<accession>A0ABT0QX56</accession>
<name>A0ABT0QX56_9MICO</name>